<reference evidence="2" key="1">
    <citation type="submission" date="2020-05" db="EMBL/GenBank/DDBJ databases">
        <title>Phylogenomic resolution of chytrid fungi.</title>
        <authorList>
            <person name="Stajich J.E."/>
            <person name="Amses K."/>
            <person name="Simmons R."/>
            <person name="Seto K."/>
            <person name="Myers J."/>
            <person name="Bonds A."/>
            <person name="Quandt C.A."/>
            <person name="Barry K."/>
            <person name="Liu P."/>
            <person name="Grigoriev I."/>
            <person name="Longcore J.E."/>
            <person name="James T.Y."/>
        </authorList>
    </citation>
    <scope>NUCLEOTIDE SEQUENCE</scope>
    <source>
        <strain evidence="2">JEL0513</strain>
    </source>
</reference>
<dbReference type="Proteomes" id="UP001211907">
    <property type="component" value="Unassembled WGS sequence"/>
</dbReference>
<dbReference type="EMBL" id="JADGJH010000294">
    <property type="protein sequence ID" value="KAJ3131474.1"/>
    <property type="molecule type" value="Genomic_DNA"/>
</dbReference>
<proteinExistence type="predicted"/>
<organism evidence="2 3">
    <name type="scientific">Physocladia obscura</name>
    <dbReference type="NCBI Taxonomy" id="109957"/>
    <lineage>
        <taxon>Eukaryota</taxon>
        <taxon>Fungi</taxon>
        <taxon>Fungi incertae sedis</taxon>
        <taxon>Chytridiomycota</taxon>
        <taxon>Chytridiomycota incertae sedis</taxon>
        <taxon>Chytridiomycetes</taxon>
        <taxon>Chytridiales</taxon>
        <taxon>Chytriomycetaceae</taxon>
        <taxon>Physocladia</taxon>
    </lineage>
</organism>
<keyword evidence="3" id="KW-1185">Reference proteome</keyword>
<protein>
    <submittedName>
        <fullName evidence="2">Uncharacterized protein</fullName>
    </submittedName>
</protein>
<feature type="compositionally biased region" description="Low complexity" evidence="1">
    <location>
        <begin position="1"/>
        <end position="13"/>
    </location>
</feature>
<sequence>MDESFLDLLNDNNPIPNESSLELADPTDFLVEAQQSLSLSDDPMAISQIAALFEMNLANEDFTALDTDHHAEFENEAFSFMRNAVQIDQNDDESNANWIPATIELKQKNH</sequence>
<name>A0AAD5T604_9FUNG</name>
<feature type="region of interest" description="Disordered" evidence="1">
    <location>
        <begin position="1"/>
        <end position="21"/>
    </location>
</feature>
<evidence type="ECO:0000313" key="3">
    <source>
        <dbReference type="Proteomes" id="UP001211907"/>
    </source>
</evidence>
<accession>A0AAD5T604</accession>
<evidence type="ECO:0000313" key="2">
    <source>
        <dbReference type="EMBL" id="KAJ3131474.1"/>
    </source>
</evidence>
<comment type="caution">
    <text evidence="2">The sequence shown here is derived from an EMBL/GenBank/DDBJ whole genome shotgun (WGS) entry which is preliminary data.</text>
</comment>
<gene>
    <name evidence="2" type="ORF">HK100_006335</name>
</gene>
<evidence type="ECO:0000256" key="1">
    <source>
        <dbReference type="SAM" id="MobiDB-lite"/>
    </source>
</evidence>
<dbReference type="AlphaFoldDB" id="A0AAD5T604"/>